<keyword evidence="1" id="KW-0175">Coiled coil</keyword>
<dbReference type="EMBL" id="JADGJH010002119">
    <property type="protein sequence ID" value="KAJ3103215.1"/>
    <property type="molecule type" value="Genomic_DNA"/>
</dbReference>
<accession>A0AAD5ST74</accession>
<evidence type="ECO:0000313" key="2">
    <source>
        <dbReference type="EMBL" id="KAJ3103215.1"/>
    </source>
</evidence>
<gene>
    <name evidence="2" type="ORF">HK100_004244</name>
</gene>
<dbReference type="Proteomes" id="UP001211907">
    <property type="component" value="Unassembled WGS sequence"/>
</dbReference>
<name>A0AAD5ST74_9FUNG</name>
<keyword evidence="3" id="KW-1185">Reference proteome</keyword>
<feature type="coiled-coil region" evidence="1">
    <location>
        <begin position="82"/>
        <end position="109"/>
    </location>
</feature>
<evidence type="ECO:0000256" key="1">
    <source>
        <dbReference type="SAM" id="Coils"/>
    </source>
</evidence>
<protein>
    <submittedName>
        <fullName evidence="2">Uncharacterized protein</fullName>
    </submittedName>
</protein>
<reference evidence="2" key="1">
    <citation type="submission" date="2020-05" db="EMBL/GenBank/DDBJ databases">
        <title>Phylogenomic resolution of chytrid fungi.</title>
        <authorList>
            <person name="Stajich J.E."/>
            <person name="Amses K."/>
            <person name="Simmons R."/>
            <person name="Seto K."/>
            <person name="Myers J."/>
            <person name="Bonds A."/>
            <person name="Quandt C.A."/>
            <person name="Barry K."/>
            <person name="Liu P."/>
            <person name="Grigoriev I."/>
            <person name="Longcore J.E."/>
            <person name="James T.Y."/>
        </authorList>
    </citation>
    <scope>NUCLEOTIDE SEQUENCE</scope>
    <source>
        <strain evidence="2">JEL0513</strain>
    </source>
</reference>
<comment type="caution">
    <text evidence="2">The sequence shown here is derived from an EMBL/GenBank/DDBJ whole genome shotgun (WGS) entry which is preliminary data.</text>
</comment>
<evidence type="ECO:0000313" key="3">
    <source>
        <dbReference type="Proteomes" id="UP001211907"/>
    </source>
</evidence>
<sequence>MKQKIKSLESELKNLETTSQILEMTLNEEQKVKQDLISDVAALNRRLESQILKNEDLTECHLILQARLIASETNTNETHQKLDLENLKIQQLQSEVLELEEQIRTEVTKRLNLQKSLSTENLKVLDLQRQIFRLNEEFFAMTQNILIFESELDESIENSVLKTILKKTHIHAFELNEKIDGLTKVLRA</sequence>
<organism evidence="2 3">
    <name type="scientific">Physocladia obscura</name>
    <dbReference type="NCBI Taxonomy" id="109957"/>
    <lineage>
        <taxon>Eukaryota</taxon>
        <taxon>Fungi</taxon>
        <taxon>Fungi incertae sedis</taxon>
        <taxon>Chytridiomycota</taxon>
        <taxon>Chytridiomycota incertae sedis</taxon>
        <taxon>Chytridiomycetes</taxon>
        <taxon>Chytridiales</taxon>
        <taxon>Chytriomycetaceae</taxon>
        <taxon>Physocladia</taxon>
    </lineage>
</organism>
<proteinExistence type="predicted"/>
<feature type="coiled-coil region" evidence="1">
    <location>
        <begin position="5"/>
        <end position="46"/>
    </location>
</feature>
<dbReference type="AlphaFoldDB" id="A0AAD5ST74"/>